<sequence length="129" mass="14414">MGRFKPLAEIMGDSVTACNQNVTSQVIDKYDRNRVTAKPQLFEGLQGVDGGGVAVATRDDFRRAEYHDITHAEAGMVQCRDCGYSQSITQRAGRCRHPDLHGGRWCVLGNTLWRRCQGYQVRVMPGKVD</sequence>
<evidence type="ECO:0000313" key="1">
    <source>
        <dbReference type="EMBL" id="OQX04847.1"/>
    </source>
</evidence>
<dbReference type="AlphaFoldDB" id="A0A1Y1QGJ5"/>
<gene>
    <name evidence="1" type="ORF">BWK73_35130</name>
</gene>
<comment type="caution">
    <text evidence="1">The sequence shown here is derived from an EMBL/GenBank/DDBJ whole genome shotgun (WGS) entry which is preliminary data.</text>
</comment>
<dbReference type="EMBL" id="MTEJ01000317">
    <property type="protein sequence ID" value="OQX04847.1"/>
    <property type="molecule type" value="Genomic_DNA"/>
</dbReference>
<proteinExistence type="predicted"/>
<dbReference type="Proteomes" id="UP000192491">
    <property type="component" value="Unassembled WGS sequence"/>
</dbReference>
<name>A0A1Y1QGJ5_9GAMM</name>
<evidence type="ECO:0000313" key="2">
    <source>
        <dbReference type="Proteomes" id="UP000192491"/>
    </source>
</evidence>
<reference evidence="1 2" key="1">
    <citation type="submission" date="2017-01" db="EMBL/GenBank/DDBJ databases">
        <title>Novel large sulfur bacteria in the metagenomes of groundwater-fed chemosynthetic microbial mats in the Lake Huron basin.</title>
        <authorList>
            <person name="Sharrar A.M."/>
            <person name="Flood B.E."/>
            <person name="Bailey J.V."/>
            <person name="Jones D.S."/>
            <person name="Biddanda B."/>
            <person name="Ruberg S.A."/>
            <person name="Marcus D.N."/>
            <person name="Dick G.J."/>
        </authorList>
    </citation>
    <scope>NUCLEOTIDE SEQUENCE [LARGE SCALE GENOMIC DNA]</scope>
    <source>
        <strain evidence="1">A8</strain>
    </source>
</reference>
<organism evidence="1 2">
    <name type="scientific">Thiothrix lacustris</name>
    <dbReference type="NCBI Taxonomy" id="525917"/>
    <lineage>
        <taxon>Bacteria</taxon>
        <taxon>Pseudomonadati</taxon>
        <taxon>Pseudomonadota</taxon>
        <taxon>Gammaproteobacteria</taxon>
        <taxon>Thiotrichales</taxon>
        <taxon>Thiotrichaceae</taxon>
        <taxon>Thiothrix</taxon>
    </lineage>
</organism>
<accession>A0A1Y1QGJ5</accession>
<protein>
    <submittedName>
        <fullName evidence="1">Uncharacterized protein</fullName>
    </submittedName>
</protein>